<reference evidence="3 4" key="1">
    <citation type="submission" date="2021-03" db="EMBL/GenBank/DDBJ databases">
        <authorList>
            <person name="Kanchanasin P."/>
            <person name="Saeng-In P."/>
            <person name="Phongsopitanun W."/>
            <person name="Yuki M."/>
            <person name="Kudo T."/>
            <person name="Ohkuma M."/>
            <person name="Tanasupawat S."/>
        </authorList>
    </citation>
    <scope>NUCLEOTIDE SEQUENCE [LARGE SCALE GENOMIC DNA]</scope>
    <source>
        <strain evidence="3 4">L46</strain>
    </source>
</reference>
<evidence type="ECO:0008006" key="5">
    <source>
        <dbReference type="Google" id="ProtNLM"/>
    </source>
</evidence>
<feature type="region of interest" description="Disordered" evidence="1">
    <location>
        <begin position="312"/>
        <end position="331"/>
    </location>
</feature>
<accession>A0ABS3RGA0</accession>
<feature type="chain" id="PRO_5045956224" description="Extracellular repeat protein, HAF family" evidence="2">
    <location>
        <begin position="30"/>
        <end position="331"/>
    </location>
</feature>
<organism evidence="3 4">
    <name type="scientific">Actinomadura nitritigenes</name>
    <dbReference type="NCBI Taxonomy" id="134602"/>
    <lineage>
        <taxon>Bacteria</taxon>
        <taxon>Bacillati</taxon>
        <taxon>Actinomycetota</taxon>
        <taxon>Actinomycetes</taxon>
        <taxon>Streptosporangiales</taxon>
        <taxon>Thermomonosporaceae</taxon>
        <taxon>Actinomadura</taxon>
    </lineage>
</organism>
<feature type="signal peptide" evidence="2">
    <location>
        <begin position="1"/>
        <end position="29"/>
    </location>
</feature>
<dbReference type="Proteomes" id="UP000666915">
    <property type="component" value="Unassembled WGS sequence"/>
</dbReference>
<dbReference type="InterPro" id="IPR014262">
    <property type="entry name" value="HAF_rpt"/>
</dbReference>
<keyword evidence="4" id="KW-1185">Reference proteome</keyword>
<keyword evidence="2" id="KW-0732">Signal</keyword>
<evidence type="ECO:0000256" key="1">
    <source>
        <dbReference type="SAM" id="MobiDB-lite"/>
    </source>
</evidence>
<dbReference type="EMBL" id="JAGEOK010000068">
    <property type="protein sequence ID" value="MBO2445259.1"/>
    <property type="molecule type" value="Genomic_DNA"/>
</dbReference>
<evidence type="ECO:0000313" key="4">
    <source>
        <dbReference type="Proteomes" id="UP000666915"/>
    </source>
</evidence>
<gene>
    <name evidence="3" type="ORF">J4557_47935</name>
</gene>
<name>A0ABS3RGA0_9ACTN</name>
<comment type="caution">
    <text evidence="3">The sequence shown here is derived from an EMBL/GenBank/DDBJ whole genome shotgun (WGS) entry which is preliminary data.</text>
</comment>
<sequence>MHSLRRRGLASVLAVGITAVLLAAPTAKAAAPTPEGEAYRVIDLGTLNGSDSSEAFAVNERGHAAGQSDGHATLWRNSRVIDLGVLPGGLWSVATDLNDRDEVVGYGSASGGTHAFLWKDGRMRDLGTLPGGTDSYAEGINNAGDVVGNSTAPSGPYTRHAVRWHAGRTIDLDPEGQASFAKDITDDGWIVGHRFLPEDPMNARATAWWHGIPTTLVPDAPSYPAAADERHRVALNDSGGHASIWYRGATSPLPSDPALFAQVHDINNAGQVAGSVDIDAIVWRDGRAVPLPRLPAGGSAAAYGINDRGQLAGSSATAPDGTRQHAVLWTR</sequence>
<dbReference type="RefSeq" id="WP_208274525.1">
    <property type="nucleotide sequence ID" value="NZ_BAAAGM010000109.1"/>
</dbReference>
<protein>
    <recommendedName>
        <fullName evidence="5">Extracellular repeat protein, HAF family</fullName>
    </recommendedName>
</protein>
<dbReference type="NCBIfam" id="TIGR02913">
    <property type="entry name" value="HAF_rpt"/>
    <property type="match status" value="2"/>
</dbReference>
<proteinExistence type="predicted"/>
<evidence type="ECO:0000313" key="3">
    <source>
        <dbReference type="EMBL" id="MBO2445259.1"/>
    </source>
</evidence>
<evidence type="ECO:0000256" key="2">
    <source>
        <dbReference type="SAM" id="SignalP"/>
    </source>
</evidence>